<organism evidence="3 4">
    <name type="scientific">Spirodela intermedia</name>
    <name type="common">Intermediate duckweed</name>
    <dbReference type="NCBI Taxonomy" id="51605"/>
    <lineage>
        <taxon>Eukaryota</taxon>
        <taxon>Viridiplantae</taxon>
        <taxon>Streptophyta</taxon>
        <taxon>Embryophyta</taxon>
        <taxon>Tracheophyta</taxon>
        <taxon>Spermatophyta</taxon>
        <taxon>Magnoliopsida</taxon>
        <taxon>Liliopsida</taxon>
        <taxon>Araceae</taxon>
        <taxon>Lemnoideae</taxon>
        <taxon>Spirodela</taxon>
    </lineage>
</organism>
<dbReference type="Proteomes" id="UP000663760">
    <property type="component" value="Chromosome 5"/>
</dbReference>
<dbReference type="Pfam" id="PF04832">
    <property type="entry name" value="SOUL"/>
    <property type="match status" value="1"/>
</dbReference>
<evidence type="ECO:0000256" key="2">
    <source>
        <dbReference type="SAM" id="SignalP"/>
    </source>
</evidence>
<dbReference type="EMBL" id="LR746268">
    <property type="protein sequence ID" value="CAA7396367.1"/>
    <property type="molecule type" value="Genomic_DNA"/>
</dbReference>
<comment type="similarity">
    <text evidence="1">Belongs to the HEBP family.</text>
</comment>
<evidence type="ECO:0000313" key="4">
    <source>
        <dbReference type="Proteomes" id="UP000663760"/>
    </source>
</evidence>
<name>A0A7I8KEZ6_SPIIN</name>
<dbReference type="Gene3D" id="3.20.80.10">
    <property type="entry name" value="Regulatory factor, effector binding domain"/>
    <property type="match status" value="1"/>
</dbReference>
<protein>
    <submittedName>
        <fullName evidence="3">Uncharacterized protein</fullName>
    </submittedName>
</protein>
<keyword evidence="4" id="KW-1185">Reference proteome</keyword>
<evidence type="ECO:0000256" key="1">
    <source>
        <dbReference type="ARBA" id="ARBA00009817"/>
    </source>
</evidence>
<dbReference type="PANTHER" id="PTHR11220">
    <property type="entry name" value="HEME-BINDING PROTEIN-RELATED"/>
    <property type="match status" value="1"/>
</dbReference>
<evidence type="ECO:0000313" key="3">
    <source>
        <dbReference type="EMBL" id="CAA7396367.1"/>
    </source>
</evidence>
<dbReference type="SUPFAM" id="SSF55136">
    <property type="entry name" value="Probable bacterial effector-binding domain"/>
    <property type="match status" value="1"/>
</dbReference>
<dbReference type="AlphaFoldDB" id="A0A7I8KEZ6"/>
<proteinExistence type="inferred from homology"/>
<feature type="signal peptide" evidence="2">
    <location>
        <begin position="1"/>
        <end position="27"/>
    </location>
</feature>
<keyword evidence="2" id="KW-0732">Signal</keyword>
<dbReference type="FunFam" id="3.20.80.10:FF:000002">
    <property type="entry name" value="Heme-binding protein 2"/>
    <property type="match status" value="1"/>
</dbReference>
<gene>
    <name evidence="3" type="ORF">SI8410_05007030</name>
</gene>
<sequence length="221" mass="23985">MGFLCGGWSGFFLEVMLLSFPVGKGKAEAGGFEEPSNCRILECPSYQVIHSQPDLEIRSYRKATWVASPPITSFSYTKASNAGFLELSAYIQGWNDQVAKVEMTAPVLVDVTPSTGGLCNSTFVVRFYMPQKYQNAPPSSPKVDPETWPGPHYAAVRRFGGFLNDVDIPAEAAALRNSLRGSPWKAATASEGGAGTSTYTVAGYNSPFELIGRVNEVMFLF</sequence>
<dbReference type="InterPro" id="IPR011256">
    <property type="entry name" value="Reg_factor_effector_dom_sf"/>
</dbReference>
<dbReference type="OrthoDB" id="6424451at2759"/>
<dbReference type="PANTHER" id="PTHR11220:SF59">
    <property type="entry name" value="HEME-BINDING PROTEIN 2-LIKE"/>
    <property type="match status" value="1"/>
</dbReference>
<reference evidence="3" key="1">
    <citation type="submission" date="2020-02" db="EMBL/GenBank/DDBJ databases">
        <authorList>
            <person name="Scholz U."/>
            <person name="Mascher M."/>
            <person name="Fiebig A."/>
        </authorList>
    </citation>
    <scope>NUCLEOTIDE SEQUENCE</scope>
</reference>
<dbReference type="InterPro" id="IPR006917">
    <property type="entry name" value="SOUL_heme-bd"/>
</dbReference>
<accession>A0A7I8KEZ6</accession>
<feature type="chain" id="PRO_5029658973" evidence="2">
    <location>
        <begin position="28"/>
        <end position="221"/>
    </location>
</feature>